<gene>
    <name evidence="2" type="ORF">MFIFM68171_04114</name>
</gene>
<dbReference type="PANTHER" id="PTHR37171">
    <property type="entry name" value="SERINE/THREONINE-PROTEIN KINASE YRZF-RELATED"/>
    <property type="match status" value="1"/>
</dbReference>
<dbReference type="PANTHER" id="PTHR37171:SF1">
    <property type="entry name" value="SERINE_THREONINE-PROTEIN KINASE YRZF-RELATED"/>
    <property type="match status" value="1"/>
</dbReference>
<dbReference type="InterPro" id="IPR052396">
    <property type="entry name" value="Meiotic_Drive_Suppr_Kinase"/>
</dbReference>
<sequence length="244" mass="27581">MDDPPSPVEQAESESDLDLAPKPESNEISLQFRLGTRRVSAEGTVCEHHRNVVHLRVLPSWVDRFVWLLGFLPAPLRGLLQSRWPEWFLPPRIVLKRQKEGWDEEFENEKAVYQRLAPLPGTVIPNYYGEVECPATAYTAGRALVLSDVGGIGLYEDAASGLDTEHVENMLLESLRPLASLGVAHDDSKLDNYRLVGDRIMVIDFDSSYILEDGDPEYHARSDARFTTEQYWLVHGGKRPSLLL</sequence>
<comment type="caution">
    <text evidence="2">The sequence shown here is derived from an EMBL/GenBank/DDBJ whole genome shotgun (WGS) entry which is preliminary data.</text>
</comment>
<reference evidence="2 3" key="1">
    <citation type="submission" date="2024-09" db="EMBL/GenBank/DDBJ databases">
        <title>Itraconazole resistance in Madurella fahalii resulting from another homologue of gene encoding cytochrome P450 14-alpha sterol demethylase (CYP51).</title>
        <authorList>
            <person name="Yoshioka I."/>
            <person name="Fahal A.H."/>
            <person name="Kaneko S."/>
            <person name="Yaguchi T."/>
        </authorList>
    </citation>
    <scope>NUCLEOTIDE SEQUENCE [LARGE SCALE GENOMIC DNA]</scope>
    <source>
        <strain evidence="2 3">IFM 68171</strain>
    </source>
</reference>
<protein>
    <submittedName>
        <fullName evidence="2">Protein kinase domain-containing protein</fullName>
    </submittedName>
</protein>
<dbReference type="EMBL" id="BAAFSV010000002">
    <property type="protein sequence ID" value="GAB1313904.1"/>
    <property type="molecule type" value="Genomic_DNA"/>
</dbReference>
<dbReference type="Proteomes" id="UP001628179">
    <property type="component" value="Unassembled WGS sequence"/>
</dbReference>
<feature type="region of interest" description="Disordered" evidence="1">
    <location>
        <begin position="1"/>
        <end position="22"/>
    </location>
</feature>
<evidence type="ECO:0000313" key="2">
    <source>
        <dbReference type="EMBL" id="GAB1313904.1"/>
    </source>
</evidence>
<name>A0ABQ0G8D1_9PEZI</name>
<dbReference type="GO" id="GO:0016301">
    <property type="term" value="F:kinase activity"/>
    <property type="evidence" value="ECO:0007669"/>
    <property type="project" value="UniProtKB-KW"/>
</dbReference>
<accession>A0ABQ0G8D1</accession>
<dbReference type="RefSeq" id="XP_070915635.1">
    <property type="nucleotide sequence ID" value="XM_071059534.1"/>
</dbReference>
<proteinExistence type="predicted"/>
<dbReference type="InterPro" id="IPR011009">
    <property type="entry name" value="Kinase-like_dom_sf"/>
</dbReference>
<keyword evidence="3" id="KW-1185">Reference proteome</keyword>
<evidence type="ECO:0000256" key="1">
    <source>
        <dbReference type="SAM" id="MobiDB-lite"/>
    </source>
</evidence>
<keyword evidence="2" id="KW-0808">Transferase</keyword>
<dbReference type="GeneID" id="98174857"/>
<keyword evidence="2" id="KW-0418">Kinase</keyword>
<evidence type="ECO:0000313" key="3">
    <source>
        <dbReference type="Proteomes" id="UP001628179"/>
    </source>
</evidence>
<organism evidence="2 3">
    <name type="scientific">Madurella fahalii</name>
    <dbReference type="NCBI Taxonomy" id="1157608"/>
    <lineage>
        <taxon>Eukaryota</taxon>
        <taxon>Fungi</taxon>
        <taxon>Dikarya</taxon>
        <taxon>Ascomycota</taxon>
        <taxon>Pezizomycotina</taxon>
        <taxon>Sordariomycetes</taxon>
        <taxon>Sordariomycetidae</taxon>
        <taxon>Sordariales</taxon>
        <taxon>Sordariales incertae sedis</taxon>
        <taxon>Madurella</taxon>
    </lineage>
</organism>
<dbReference type="SUPFAM" id="SSF56112">
    <property type="entry name" value="Protein kinase-like (PK-like)"/>
    <property type="match status" value="1"/>
</dbReference>